<dbReference type="KEGG" id="nta:107814757"/>
<dbReference type="RefSeq" id="XP_016495698.1">
    <property type="nucleotide sequence ID" value="XM_016640212.1"/>
</dbReference>
<feature type="region of interest" description="Disordered" evidence="5">
    <location>
        <begin position="1"/>
        <end position="25"/>
    </location>
</feature>
<dbReference type="FunFam" id="1.10.3180.10:FF:000001">
    <property type="entry name" value="Ethylene insensitive 3-like 1"/>
    <property type="match status" value="1"/>
</dbReference>
<dbReference type="GeneID" id="107814757"/>
<evidence type="ECO:0000313" key="7">
    <source>
        <dbReference type="Proteomes" id="UP000790787"/>
    </source>
</evidence>
<gene>
    <name evidence="8" type="primary">LOC107814757</name>
</gene>
<feature type="domain" description="Ethylene insensitive 3-like DNA-binding" evidence="6">
    <location>
        <begin position="31"/>
        <end position="283"/>
    </location>
</feature>
<dbReference type="PANTHER" id="PTHR33305">
    <property type="entry name" value="ETHYLENE INSENSITIVE 3-LIKE 2 PROTEIN"/>
    <property type="match status" value="1"/>
</dbReference>
<feature type="region of interest" description="Disordered" evidence="5">
    <location>
        <begin position="46"/>
        <end position="83"/>
    </location>
</feature>
<evidence type="ECO:0000256" key="3">
    <source>
        <dbReference type="ARBA" id="ARBA00022745"/>
    </source>
</evidence>
<sequence>MVEFQEIIEPLSPMSEVEENQELDDEEINYDDLKRRMWKDRMRMQKLKTKKEINTSTSSKDLVEGDEDDDSQAKQEQSRRKKMSRAQDSVLKYMVKIMEICNGQGFVFGIVPEKGKPVTGSSDSLREWWKEKVKFEQNAPAAIATFLPKLVEENILDPNSCMHLLQDLQDTTLGSLLSALMQHCIPPQRRFPLDKGLAPPWWPTGKELWWGDQGFAQELGPPPYKKPHDLKKAWKVSVLAAIIKHMSANLDRMRRLVKQSKSLQNKMTAKETATWSKVVNHEEVLLKLTEKALKISTSKEEEGENKGKEDEYLALVPKIGNRVNLFDGSTLRRKEKRKGVFESEIDTEDEIFATQNSNNCAQSDLGVGLPCKNSRIDSEKSCLVRENSIDKGEDQLLDLSINNFPSLIEAQPIPNEEIMVGHGQHDWVNMDIKRSFQSYNASQNANGGSVVENFEGFWGGNVLEQIHYDPSTYRNMNLNATPQEDGVLHHQAPISVWDLAYEDTSSI</sequence>
<evidence type="ECO:0000313" key="8">
    <source>
        <dbReference type="RefSeq" id="XP_016495698.1"/>
    </source>
</evidence>
<dbReference type="RefSeq" id="XP_016495698.1">
    <property type="nucleotide sequence ID" value="XM_016640212.2"/>
</dbReference>
<dbReference type="InterPro" id="IPR047091">
    <property type="entry name" value="EIN3-like_DNA-bd"/>
</dbReference>
<dbReference type="InterPro" id="IPR006957">
    <property type="entry name" value="EIN3"/>
</dbReference>
<keyword evidence="3" id="KW-0936">Ethylene signaling pathway</keyword>
<evidence type="ECO:0000256" key="5">
    <source>
        <dbReference type="SAM" id="MobiDB-lite"/>
    </source>
</evidence>
<dbReference type="GO" id="GO:0003677">
    <property type="term" value="F:DNA binding"/>
    <property type="evidence" value="ECO:0000318"/>
    <property type="project" value="GO_Central"/>
</dbReference>
<dbReference type="PaxDb" id="4097-A0A1S4C3R8"/>
<dbReference type="AlphaFoldDB" id="A0A1S4C3R8"/>
<keyword evidence="4" id="KW-0539">Nucleus</keyword>
<dbReference type="PANTHER" id="PTHR33305:SF29">
    <property type="entry name" value="ETHYLENE INSENSITIVE 3-LIKE 5 PROTEIN"/>
    <property type="match status" value="1"/>
</dbReference>
<evidence type="ECO:0000256" key="4">
    <source>
        <dbReference type="ARBA" id="ARBA00023242"/>
    </source>
</evidence>
<evidence type="ECO:0000256" key="2">
    <source>
        <dbReference type="ARBA" id="ARBA00009416"/>
    </source>
</evidence>
<dbReference type="GO" id="GO:0003700">
    <property type="term" value="F:DNA-binding transcription factor activity"/>
    <property type="evidence" value="ECO:0000318"/>
    <property type="project" value="GO_Central"/>
</dbReference>
<reference evidence="8" key="2">
    <citation type="submission" date="2025-08" db="UniProtKB">
        <authorList>
            <consortium name="RefSeq"/>
        </authorList>
    </citation>
    <scope>IDENTIFICATION</scope>
    <source>
        <tissue evidence="8">Leaf</tissue>
    </source>
</reference>
<dbReference type="Pfam" id="PF04873">
    <property type="entry name" value="EIN3_DNA-bd"/>
    <property type="match status" value="1"/>
</dbReference>
<proteinExistence type="inferred from homology"/>
<dbReference type="Gene3D" id="1.10.3180.10">
    <property type="entry name" value="DNA-binding domain of EIN3-like"/>
    <property type="match status" value="2"/>
</dbReference>
<dbReference type="Proteomes" id="UP000790787">
    <property type="component" value="Chromosome 11"/>
</dbReference>
<dbReference type="STRING" id="4097.A0A1S4C3R8"/>
<reference evidence="7" key="1">
    <citation type="journal article" date="2014" name="Nat. Commun.">
        <title>The tobacco genome sequence and its comparison with those of tomato and potato.</title>
        <authorList>
            <person name="Sierro N."/>
            <person name="Battey J.N."/>
            <person name="Ouadi S."/>
            <person name="Bakaher N."/>
            <person name="Bovet L."/>
            <person name="Willig A."/>
            <person name="Goepfert S."/>
            <person name="Peitsch M.C."/>
            <person name="Ivanov N.V."/>
        </authorList>
    </citation>
    <scope>NUCLEOTIDE SEQUENCE [LARGE SCALE GENOMIC DNA]</scope>
</reference>
<name>A0A1S4C3R8_TOBAC</name>
<dbReference type="SMR" id="A0A1S4C3R8"/>
<dbReference type="InterPro" id="IPR023278">
    <property type="entry name" value="Ethylene_insens-like_DNA-bd"/>
</dbReference>
<evidence type="ECO:0000259" key="6">
    <source>
        <dbReference type="Pfam" id="PF04873"/>
    </source>
</evidence>
<keyword evidence="7" id="KW-1185">Reference proteome</keyword>
<organism evidence="7 8">
    <name type="scientific">Nicotiana tabacum</name>
    <name type="common">Common tobacco</name>
    <dbReference type="NCBI Taxonomy" id="4097"/>
    <lineage>
        <taxon>Eukaryota</taxon>
        <taxon>Viridiplantae</taxon>
        <taxon>Streptophyta</taxon>
        <taxon>Embryophyta</taxon>
        <taxon>Tracheophyta</taxon>
        <taxon>Spermatophyta</taxon>
        <taxon>Magnoliopsida</taxon>
        <taxon>eudicotyledons</taxon>
        <taxon>Gunneridae</taxon>
        <taxon>Pentapetalae</taxon>
        <taxon>asterids</taxon>
        <taxon>lamiids</taxon>
        <taxon>Solanales</taxon>
        <taxon>Solanaceae</taxon>
        <taxon>Nicotianoideae</taxon>
        <taxon>Nicotianeae</taxon>
        <taxon>Nicotiana</taxon>
    </lineage>
</organism>
<dbReference type="GO" id="GO:0005634">
    <property type="term" value="C:nucleus"/>
    <property type="evidence" value="ECO:0007669"/>
    <property type="project" value="UniProtKB-SubCell"/>
</dbReference>
<dbReference type="GO" id="GO:0009873">
    <property type="term" value="P:ethylene-activated signaling pathway"/>
    <property type="evidence" value="ECO:0007669"/>
    <property type="project" value="UniProtKB-KW"/>
</dbReference>
<comment type="subcellular location">
    <subcellularLocation>
        <location evidence="1">Nucleus</location>
    </subcellularLocation>
</comment>
<dbReference type="OrthoDB" id="2017676at2759"/>
<comment type="similarity">
    <text evidence="2">Belongs to the EIN3 family.</text>
</comment>
<accession>A0A1S4C3R8</accession>
<protein>
    <submittedName>
        <fullName evidence="8">ETHYLENE INSENSITIVE 3-like 4 protein</fullName>
    </submittedName>
</protein>
<dbReference type="SUPFAM" id="SSF116768">
    <property type="entry name" value="DNA-binding domain of EIN3-like"/>
    <property type="match status" value="1"/>
</dbReference>
<evidence type="ECO:0000256" key="1">
    <source>
        <dbReference type="ARBA" id="ARBA00004123"/>
    </source>
</evidence>
<feature type="compositionally biased region" description="Acidic residues" evidence="5">
    <location>
        <begin position="16"/>
        <end position="25"/>
    </location>
</feature>